<protein>
    <recommendedName>
        <fullName evidence="3">XRE family transcriptional regulator</fullName>
    </recommendedName>
</protein>
<dbReference type="Proteomes" id="UP000242849">
    <property type="component" value="Unassembled WGS sequence"/>
</dbReference>
<organism evidence="1 2">
    <name type="scientific">Pseudomonas anguilliseptica</name>
    <dbReference type="NCBI Taxonomy" id="53406"/>
    <lineage>
        <taxon>Bacteria</taxon>
        <taxon>Pseudomonadati</taxon>
        <taxon>Pseudomonadota</taxon>
        <taxon>Gammaproteobacteria</taxon>
        <taxon>Pseudomonadales</taxon>
        <taxon>Pseudomonadaceae</taxon>
        <taxon>Pseudomonas</taxon>
    </lineage>
</organism>
<name>A0A1H5F582_PSEAG</name>
<evidence type="ECO:0000313" key="2">
    <source>
        <dbReference type="Proteomes" id="UP000242849"/>
    </source>
</evidence>
<keyword evidence="2" id="KW-1185">Reference proteome</keyword>
<proteinExistence type="predicted"/>
<sequence length="64" mass="6893">MSEEKLPEKVEKLLSSGLTYKVIAGRANCDTSTIFRIKNGDIANPSYAVGTAIDQMFSEIAVAV</sequence>
<evidence type="ECO:0008006" key="3">
    <source>
        <dbReference type="Google" id="ProtNLM"/>
    </source>
</evidence>
<accession>A0A1H5F582</accession>
<reference evidence="2" key="1">
    <citation type="submission" date="2016-10" db="EMBL/GenBank/DDBJ databases">
        <authorList>
            <person name="Varghese N."/>
            <person name="Submissions S."/>
        </authorList>
    </citation>
    <scope>NUCLEOTIDE SEQUENCE [LARGE SCALE GENOMIC DNA]</scope>
    <source>
        <strain evidence="2">DSM 12111</strain>
    </source>
</reference>
<dbReference type="EMBL" id="FNSC01000001">
    <property type="protein sequence ID" value="SED98298.1"/>
    <property type="molecule type" value="Genomic_DNA"/>
</dbReference>
<dbReference type="STRING" id="53406.SAMN05421553_3779"/>
<evidence type="ECO:0000313" key="1">
    <source>
        <dbReference type="EMBL" id="SED98298.1"/>
    </source>
</evidence>
<dbReference type="AlphaFoldDB" id="A0A1H5F582"/>
<dbReference type="OrthoDB" id="7025802at2"/>
<gene>
    <name evidence="1" type="ORF">SAMN05421553_3779</name>
</gene>
<dbReference type="RefSeq" id="WP_090385720.1">
    <property type="nucleotide sequence ID" value="NZ_FNSC01000001.1"/>
</dbReference>